<evidence type="ECO:0000313" key="1">
    <source>
        <dbReference type="EMBL" id="TGY91361.1"/>
    </source>
</evidence>
<protein>
    <submittedName>
        <fullName evidence="1">DUF4368 domain-containing protein</fullName>
    </submittedName>
</protein>
<dbReference type="EMBL" id="SRYA01000060">
    <property type="protein sequence ID" value="TGY91361.1"/>
    <property type="molecule type" value="Genomic_DNA"/>
</dbReference>
<dbReference type="Proteomes" id="UP000304953">
    <property type="component" value="Unassembled WGS sequence"/>
</dbReference>
<accession>A0AC61RQP3</accession>
<gene>
    <name evidence="1" type="ORF">E5329_21460</name>
</gene>
<sequence length="97" mass="10752">MEKAVWKAAVNRKVNNCVYNWTSDRKTGRLATANKVKSVTSHEVINTIDELTAPLLNELIEKIVVHQSWKDENGKAVCGLCECKAGQLLDDAGRISI</sequence>
<comment type="caution">
    <text evidence="1">The sequence shown here is derived from an EMBL/GenBank/DDBJ whole genome shotgun (WGS) entry which is preliminary data.</text>
</comment>
<keyword evidence="2" id="KW-1185">Reference proteome</keyword>
<organism evidence="1 2">
    <name type="scientific">Petralouisia muris</name>
    <dbReference type="NCBI Taxonomy" id="3032872"/>
    <lineage>
        <taxon>Bacteria</taxon>
        <taxon>Bacillati</taxon>
        <taxon>Bacillota</taxon>
        <taxon>Clostridia</taxon>
        <taxon>Lachnospirales</taxon>
        <taxon>Lachnospiraceae</taxon>
        <taxon>Petralouisia</taxon>
    </lineage>
</organism>
<name>A0AC61RQP3_9FIRM</name>
<evidence type="ECO:0000313" key="2">
    <source>
        <dbReference type="Proteomes" id="UP000304953"/>
    </source>
</evidence>
<reference evidence="1" key="1">
    <citation type="submission" date="2019-04" db="EMBL/GenBank/DDBJ databases">
        <title>Microbes associate with the intestines of laboratory mice.</title>
        <authorList>
            <person name="Navarre W."/>
            <person name="Wong E."/>
            <person name="Huang K."/>
            <person name="Tropini C."/>
            <person name="Ng K."/>
            <person name="Yu B."/>
        </authorList>
    </citation>
    <scope>NUCLEOTIDE SEQUENCE</scope>
    <source>
        <strain evidence="1">NM01_1-7b</strain>
    </source>
</reference>
<proteinExistence type="predicted"/>